<dbReference type="GO" id="GO:0005829">
    <property type="term" value="C:cytosol"/>
    <property type="evidence" value="ECO:0007669"/>
    <property type="project" value="TreeGrafter"/>
</dbReference>
<dbReference type="GO" id="GO:0015074">
    <property type="term" value="P:DNA integration"/>
    <property type="evidence" value="ECO:0007669"/>
    <property type="project" value="InterPro"/>
</dbReference>
<name>A0A6N4VKB8_9MYCO</name>
<evidence type="ECO:0000256" key="1">
    <source>
        <dbReference type="ARBA" id="ARBA00002190"/>
    </source>
</evidence>
<keyword evidence="5" id="KW-1185">Reference proteome</keyword>
<dbReference type="InterPro" id="IPR036397">
    <property type="entry name" value="RNaseH_sf"/>
</dbReference>
<dbReference type="InterPro" id="IPR001598">
    <property type="entry name" value="Transposase_IS30_CS"/>
</dbReference>
<dbReference type="PROSITE" id="PS01043">
    <property type="entry name" value="TRANSPOSASE_IS30"/>
    <property type="match status" value="1"/>
</dbReference>
<dbReference type="InterPro" id="IPR012337">
    <property type="entry name" value="RNaseH-like_sf"/>
</dbReference>
<gene>
    <name evidence="4" type="ORF">MPOR_50630</name>
</gene>
<dbReference type="SUPFAM" id="SSF53098">
    <property type="entry name" value="Ribonuclease H-like"/>
    <property type="match status" value="1"/>
</dbReference>
<evidence type="ECO:0000313" key="4">
    <source>
        <dbReference type="EMBL" id="BBX54037.1"/>
    </source>
</evidence>
<reference evidence="4 5" key="1">
    <citation type="journal article" date="2019" name="Emerg. Microbes Infect.">
        <title>Comprehensive subspecies identification of 175 nontuberculous mycobacteria species based on 7547 genomic profiles.</title>
        <authorList>
            <person name="Matsumoto Y."/>
            <person name="Kinjo T."/>
            <person name="Motooka D."/>
            <person name="Nabeya D."/>
            <person name="Jung N."/>
            <person name="Uechi K."/>
            <person name="Horii T."/>
            <person name="Iida T."/>
            <person name="Fujita J."/>
            <person name="Nakamura S."/>
        </authorList>
    </citation>
    <scope>NUCLEOTIDE SEQUENCE [LARGE SCALE GENOMIC DNA]</scope>
    <source>
        <strain evidence="4 5">JCM 12603</strain>
    </source>
</reference>
<dbReference type="GO" id="GO:0006313">
    <property type="term" value="P:DNA transposition"/>
    <property type="evidence" value="ECO:0007669"/>
    <property type="project" value="InterPro"/>
</dbReference>
<proteinExistence type="inferred from homology"/>
<evidence type="ECO:0000259" key="3">
    <source>
        <dbReference type="PROSITE" id="PS50994"/>
    </source>
</evidence>
<comment type="similarity">
    <text evidence="2">Belongs to the transposase IS30 family.</text>
</comment>
<dbReference type="PANTHER" id="PTHR10948">
    <property type="entry name" value="TRANSPOSASE"/>
    <property type="match status" value="1"/>
</dbReference>
<dbReference type="GO" id="GO:0004803">
    <property type="term" value="F:transposase activity"/>
    <property type="evidence" value="ECO:0007669"/>
    <property type="project" value="InterPro"/>
</dbReference>
<dbReference type="InterPro" id="IPR051917">
    <property type="entry name" value="Transposase-Integrase"/>
</dbReference>
<dbReference type="Gene3D" id="3.30.420.10">
    <property type="entry name" value="Ribonuclease H-like superfamily/Ribonuclease H"/>
    <property type="match status" value="1"/>
</dbReference>
<evidence type="ECO:0000313" key="5">
    <source>
        <dbReference type="Proteomes" id="UP000466785"/>
    </source>
</evidence>
<organism evidence="4 5">
    <name type="scientific">Mycolicibacterium poriferae</name>
    <dbReference type="NCBI Taxonomy" id="39694"/>
    <lineage>
        <taxon>Bacteria</taxon>
        <taxon>Bacillati</taxon>
        <taxon>Actinomycetota</taxon>
        <taxon>Actinomycetes</taxon>
        <taxon>Mycobacteriales</taxon>
        <taxon>Mycobacteriaceae</taxon>
        <taxon>Mycolicibacterium</taxon>
    </lineage>
</organism>
<dbReference type="InterPro" id="IPR001584">
    <property type="entry name" value="Integrase_cat-core"/>
</dbReference>
<dbReference type="PROSITE" id="PS50994">
    <property type="entry name" value="INTEGRASE"/>
    <property type="match status" value="1"/>
</dbReference>
<dbReference type="NCBIfam" id="NF033563">
    <property type="entry name" value="transpos_IS30"/>
    <property type="match status" value="1"/>
</dbReference>
<protein>
    <recommendedName>
        <fullName evidence="3">Integrase catalytic domain-containing protein</fullName>
    </recommendedName>
</protein>
<comment type="function">
    <text evidence="1">Required for the transposition of the insertion element.</text>
</comment>
<dbReference type="InterPro" id="IPR053392">
    <property type="entry name" value="Transposase_IS30-like"/>
</dbReference>
<dbReference type="KEGG" id="mpof:MPOR_50630"/>
<evidence type="ECO:0000256" key="2">
    <source>
        <dbReference type="ARBA" id="ARBA00006363"/>
    </source>
</evidence>
<dbReference type="Proteomes" id="UP000466785">
    <property type="component" value="Chromosome"/>
</dbReference>
<sequence>MKNTLAETMSTLPDQLARSLTWDRGKEMSAHAQFKVETGIPVFFADPQSPWQRGTNENTNGLLRQYFPKGTDLSRWTAEDIEAVAHALNTRPRKTLGWKTPAEAFNDQLRLLQQAGVATTD</sequence>
<dbReference type="PANTHER" id="PTHR10948:SF23">
    <property type="entry name" value="TRANSPOSASE INSI FOR INSERTION SEQUENCE ELEMENT IS30A-RELATED"/>
    <property type="match status" value="1"/>
</dbReference>
<accession>A0A6N4VKB8</accession>
<dbReference type="GO" id="GO:0003677">
    <property type="term" value="F:DNA binding"/>
    <property type="evidence" value="ECO:0007669"/>
    <property type="project" value="InterPro"/>
</dbReference>
<dbReference type="AlphaFoldDB" id="A0A6N4VKB8"/>
<feature type="domain" description="Integrase catalytic" evidence="3">
    <location>
        <begin position="1"/>
        <end position="109"/>
    </location>
</feature>
<dbReference type="EMBL" id="AP022570">
    <property type="protein sequence ID" value="BBX54037.1"/>
    <property type="molecule type" value="Genomic_DNA"/>
</dbReference>